<evidence type="ECO:0000256" key="1">
    <source>
        <dbReference type="SAM" id="MobiDB-lite"/>
    </source>
</evidence>
<keyword evidence="2" id="KW-1185">Reference proteome</keyword>
<protein>
    <submittedName>
        <fullName evidence="3">Uncharacterized protein LOC127749871</fullName>
    </submittedName>
</protein>
<proteinExistence type="predicted"/>
<feature type="region of interest" description="Disordered" evidence="1">
    <location>
        <begin position="1"/>
        <end position="66"/>
    </location>
</feature>
<gene>
    <name evidence="3" type="primary">LOC127749871</name>
</gene>
<dbReference type="RefSeq" id="XP_052125757.1">
    <property type="nucleotide sequence ID" value="XM_052269797.1"/>
</dbReference>
<evidence type="ECO:0000313" key="2">
    <source>
        <dbReference type="Proteomes" id="UP000504606"/>
    </source>
</evidence>
<name>A0A9C6U9T3_FRAOC</name>
<dbReference type="Proteomes" id="UP000504606">
    <property type="component" value="Unplaced"/>
</dbReference>
<dbReference type="AlphaFoldDB" id="A0A9C6U9T3"/>
<organism evidence="2 3">
    <name type="scientific">Frankliniella occidentalis</name>
    <name type="common">Western flower thrips</name>
    <name type="synonym">Euthrips occidentalis</name>
    <dbReference type="NCBI Taxonomy" id="133901"/>
    <lineage>
        <taxon>Eukaryota</taxon>
        <taxon>Metazoa</taxon>
        <taxon>Ecdysozoa</taxon>
        <taxon>Arthropoda</taxon>
        <taxon>Hexapoda</taxon>
        <taxon>Insecta</taxon>
        <taxon>Pterygota</taxon>
        <taxon>Neoptera</taxon>
        <taxon>Paraneoptera</taxon>
        <taxon>Thysanoptera</taxon>
        <taxon>Terebrantia</taxon>
        <taxon>Thripoidea</taxon>
        <taxon>Thripidae</taxon>
        <taxon>Frankliniella</taxon>
    </lineage>
</organism>
<reference evidence="3" key="1">
    <citation type="submission" date="2025-08" db="UniProtKB">
        <authorList>
            <consortium name="RefSeq"/>
        </authorList>
    </citation>
    <scope>IDENTIFICATION</scope>
    <source>
        <tissue evidence="3">Whole organism</tissue>
    </source>
</reference>
<accession>A0A9C6U9T3</accession>
<sequence>MDPHSASGLCRGLSPRARAPPNQAVACQGRRGPGRRPDSKRSPPSPAEPCRAAPSPRQPSPRRASARECRIAFSSAMDNIIGLPSHRTARSRRRRPGRDSLFKVVVISPGPFVLQKQKQNG</sequence>
<evidence type="ECO:0000313" key="3">
    <source>
        <dbReference type="RefSeq" id="XP_052125757.1"/>
    </source>
</evidence>
<dbReference type="GeneID" id="127749871"/>
<dbReference type="KEGG" id="foc:127749871"/>